<evidence type="ECO:0000256" key="2">
    <source>
        <dbReference type="ARBA" id="ARBA00023242"/>
    </source>
</evidence>
<keyword evidence="2" id="KW-0539">Nucleus</keyword>
<organism evidence="6 7">
    <name type="scientific">Piedraia hortae CBS 480.64</name>
    <dbReference type="NCBI Taxonomy" id="1314780"/>
    <lineage>
        <taxon>Eukaryota</taxon>
        <taxon>Fungi</taxon>
        <taxon>Dikarya</taxon>
        <taxon>Ascomycota</taxon>
        <taxon>Pezizomycotina</taxon>
        <taxon>Dothideomycetes</taxon>
        <taxon>Dothideomycetidae</taxon>
        <taxon>Capnodiales</taxon>
        <taxon>Piedraiaceae</taxon>
        <taxon>Piedraia</taxon>
    </lineage>
</organism>
<gene>
    <name evidence="6" type="ORF">K470DRAFT_217930</name>
</gene>
<evidence type="ECO:0000256" key="4">
    <source>
        <dbReference type="SAM" id="MobiDB-lite"/>
    </source>
</evidence>
<keyword evidence="7" id="KW-1185">Reference proteome</keyword>
<feature type="region of interest" description="Disordered" evidence="4">
    <location>
        <begin position="521"/>
        <end position="544"/>
    </location>
</feature>
<dbReference type="EMBL" id="MU005986">
    <property type="protein sequence ID" value="KAF2859979.1"/>
    <property type="molecule type" value="Genomic_DNA"/>
</dbReference>
<feature type="region of interest" description="Disordered" evidence="4">
    <location>
        <begin position="356"/>
        <end position="386"/>
    </location>
</feature>
<dbReference type="Proteomes" id="UP000799421">
    <property type="component" value="Unassembled WGS sequence"/>
</dbReference>
<dbReference type="PANTHER" id="PTHR10598:SF0">
    <property type="entry name" value="SET1_ASH2 HISTONE METHYLTRANSFERASE COMPLEX SUBUNIT ASH2"/>
    <property type="match status" value="1"/>
</dbReference>
<evidence type="ECO:0000313" key="6">
    <source>
        <dbReference type="EMBL" id="KAF2859979.1"/>
    </source>
</evidence>
<dbReference type="GO" id="GO:0000976">
    <property type="term" value="F:transcription cis-regulatory region binding"/>
    <property type="evidence" value="ECO:0007669"/>
    <property type="project" value="TreeGrafter"/>
</dbReference>
<dbReference type="Gene3D" id="2.60.120.920">
    <property type="match status" value="1"/>
</dbReference>
<dbReference type="SUPFAM" id="SSF49899">
    <property type="entry name" value="Concanavalin A-like lectins/glucanases"/>
    <property type="match status" value="1"/>
</dbReference>
<dbReference type="AlphaFoldDB" id="A0A6A7BZ44"/>
<dbReference type="CDD" id="cd12872">
    <property type="entry name" value="SPRY_Ash2"/>
    <property type="match status" value="1"/>
</dbReference>
<feature type="compositionally biased region" description="Basic residues" evidence="4">
    <location>
        <begin position="535"/>
        <end position="544"/>
    </location>
</feature>
<comment type="subcellular location">
    <subcellularLocation>
        <location evidence="1">Nucleus</location>
    </subcellularLocation>
</comment>
<dbReference type="InterPro" id="IPR003877">
    <property type="entry name" value="SPRY_dom"/>
</dbReference>
<evidence type="ECO:0000259" key="5">
    <source>
        <dbReference type="SMART" id="SM00449"/>
    </source>
</evidence>
<accession>A0A6A7BZ44</accession>
<feature type="compositionally biased region" description="Polar residues" evidence="4">
    <location>
        <begin position="37"/>
        <end position="47"/>
    </location>
</feature>
<feature type="domain" description="SPRY" evidence="5">
    <location>
        <begin position="173"/>
        <end position="458"/>
    </location>
</feature>
<dbReference type="OrthoDB" id="10266026at2759"/>
<dbReference type="SMART" id="SM00449">
    <property type="entry name" value="SPRY"/>
    <property type="match status" value="1"/>
</dbReference>
<dbReference type="InterPro" id="IPR043136">
    <property type="entry name" value="B30.2/SPRY_sf"/>
</dbReference>
<sequence length="544" mass="60161">MARQSSAPRGRSKTPTPTPAPRERREKRETLKKRENASGSKATSTTLGKRKAQADEGPLVPQRFNVPPPRSADFDPPKNESMEPVSIQVPDGVQQICKPMDLAENKKGYRYLRAIADPRFPYKQYYRGTSPPPHYSRLSYEDSDRAVCFTRDALTTTNDKGWRSVRANVCVREGTMYYEVKVHRGIPITGPVDDISTRSQPHVRLGWARREAPLDAPVAFDGYSYGVKDVRFETIHRSRPGQIFHPTGKTKQAKNTPNAIVELSPEDQHIKEGDIIGLEIQLPSLTLHQKIVSGVYNPAVDISDGFDAPRYPLESGAEAMDVVRDRIPVQYKGNGYFEILDYVPSKPVEVYASRLTQASPTPNPAQGAASRELAKSLPNPNHETPALRTLPHSAIRVYKNGRLIGTAFENLLAFLPPASLPSKTVGAREGLDDGMVGYFPAISTFFGGIVEMNFGDGPDGFWCPPEHIVSAAQRLPPADKVEWNPGRQPRAVGERFKEQIAEDIVWDIVDEVTFFTEDGGYGGEVGSGALASNGQKKKKVKDED</sequence>
<comment type="similarity">
    <text evidence="3">Belongs to the cclA family.</text>
</comment>
<dbReference type="InterPro" id="IPR013320">
    <property type="entry name" value="ConA-like_dom_sf"/>
</dbReference>
<evidence type="ECO:0000256" key="3">
    <source>
        <dbReference type="ARBA" id="ARBA00038149"/>
    </source>
</evidence>
<feature type="compositionally biased region" description="Basic and acidic residues" evidence="4">
    <location>
        <begin position="21"/>
        <end position="36"/>
    </location>
</feature>
<feature type="region of interest" description="Disordered" evidence="4">
    <location>
        <begin position="1"/>
        <end position="85"/>
    </location>
</feature>
<dbReference type="InterPro" id="IPR037353">
    <property type="entry name" value="ASH2"/>
</dbReference>
<name>A0A6A7BZ44_9PEZI</name>
<dbReference type="GO" id="GO:0048188">
    <property type="term" value="C:Set1C/COMPASS complex"/>
    <property type="evidence" value="ECO:0007669"/>
    <property type="project" value="InterPro"/>
</dbReference>
<protein>
    <recommendedName>
        <fullName evidence="5">SPRY domain-containing protein</fullName>
    </recommendedName>
</protein>
<reference evidence="6" key="1">
    <citation type="journal article" date="2020" name="Stud. Mycol.">
        <title>101 Dothideomycetes genomes: a test case for predicting lifestyles and emergence of pathogens.</title>
        <authorList>
            <person name="Haridas S."/>
            <person name="Albert R."/>
            <person name="Binder M."/>
            <person name="Bloem J."/>
            <person name="Labutti K."/>
            <person name="Salamov A."/>
            <person name="Andreopoulos B."/>
            <person name="Baker S."/>
            <person name="Barry K."/>
            <person name="Bills G."/>
            <person name="Bluhm B."/>
            <person name="Cannon C."/>
            <person name="Castanera R."/>
            <person name="Culley D."/>
            <person name="Daum C."/>
            <person name="Ezra D."/>
            <person name="Gonzalez J."/>
            <person name="Henrissat B."/>
            <person name="Kuo A."/>
            <person name="Liang C."/>
            <person name="Lipzen A."/>
            <person name="Lutzoni F."/>
            <person name="Magnuson J."/>
            <person name="Mondo S."/>
            <person name="Nolan M."/>
            <person name="Ohm R."/>
            <person name="Pangilinan J."/>
            <person name="Park H.-J."/>
            <person name="Ramirez L."/>
            <person name="Alfaro M."/>
            <person name="Sun H."/>
            <person name="Tritt A."/>
            <person name="Yoshinaga Y."/>
            <person name="Zwiers L.-H."/>
            <person name="Turgeon B."/>
            <person name="Goodwin S."/>
            <person name="Spatafora J."/>
            <person name="Crous P."/>
            <person name="Grigoriev I."/>
        </authorList>
    </citation>
    <scope>NUCLEOTIDE SEQUENCE</scope>
    <source>
        <strain evidence="6">CBS 480.64</strain>
    </source>
</reference>
<feature type="compositionally biased region" description="Basic and acidic residues" evidence="4">
    <location>
        <begin position="72"/>
        <end position="81"/>
    </location>
</feature>
<dbReference type="PANTHER" id="PTHR10598">
    <property type="entry name" value="SET1/ASH2 HISTONE METHYLTRANSFERASE COMPLEX SUBUNIT ASH2"/>
    <property type="match status" value="1"/>
</dbReference>
<proteinExistence type="inferred from homology"/>
<evidence type="ECO:0000256" key="1">
    <source>
        <dbReference type="ARBA" id="ARBA00004123"/>
    </source>
</evidence>
<evidence type="ECO:0000313" key="7">
    <source>
        <dbReference type="Proteomes" id="UP000799421"/>
    </source>
</evidence>